<dbReference type="OrthoDB" id="9795813at2"/>
<dbReference type="RefSeq" id="WP_055265095.1">
    <property type="nucleotide sequence ID" value="NZ_CABIXQ010000008.1"/>
</dbReference>
<name>A0A174EE02_9CLOT</name>
<sequence>MTNFLATLSENFKTLFSSPLTLLTLLACGILLIAFIKFKSIKFNAQLMARIGLALALAIILDMIKLYTFPNGGGSVSLGSMIPIFIISYVYGPSVGIFTGFLFGLLKLMINPYILSPIQVLFDYPLPFMAVGIAGFFRDKKLIGATVGMFLRFICHFISGVVFFGEYAPAGMSPAIYSLAVNGPAVGVELLICLVILGLLPLNQILKTLNPSSNINI</sequence>
<protein>
    <submittedName>
        <fullName evidence="2">Proton-coupled thiamine transporter YuaJ</fullName>
    </submittedName>
</protein>
<dbReference type="Pfam" id="PF09515">
    <property type="entry name" value="Thia_YuaJ"/>
    <property type="match status" value="1"/>
</dbReference>
<gene>
    <name evidence="2" type="primary">thiT_2</name>
    <name evidence="2" type="ORF">ERS852471_01425</name>
</gene>
<dbReference type="Proteomes" id="UP000095594">
    <property type="component" value="Unassembled WGS sequence"/>
</dbReference>
<evidence type="ECO:0000313" key="2">
    <source>
        <dbReference type="EMBL" id="CUO36112.1"/>
    </source>
</evidence>
<dbReference type="AlphaFoldDB" id="A0A174EE02"/>
<feature type="transmembrane region" description="Helical" evidence="1">
    <location>
        <begin position="15"/>
        <end position="35"/>
    </location>
</feature>
<dbReference type="GO" id="GO:0015234">
    <property type="term" value="F:thiamine transmembrane transporter activity"/>
    <property type="evidence" value="ECO:0007669"/>
    <property type="project" value="InterPro"/>
</dbReference>
<dbReference type="InterPro" id="IPR012651">
    <property type="entry name" value="Thia_Transptr_ThiT"/>
</dbReference>
<keyword evidence="1" id="KW-0472">Membrane</keyword>
<keyword evidence="1" id="KW-0812">Transmembrane</keyword>
<accession>A0A174EE02</accession>
<dbReference type="NCBIfam" id="TIGR02357">
    <property type="entry name" value="ECF_ThiT_YuaJ"/>
    <property type="match status" value="1"/>
</dbReference>
<reference evidence="2 3" key="1">
    <citation type="submission" date="2015-09" db="EMBL/GenBank/DDBJ databases">
        <authorList>
            <consortium name="Pathogen Informatics"/>
        </authorList>
    </citation>
    <scope>NUCLEOTIDE SEQUENCE [LARGE SCALE GENOMIC DNA]</scope>
    <source>
        <strain evidence="2 3">2789STDY5834856</strain>
    </source>
</reference>
<evidence type="ECO:0000313" key="3">
    <source>
        <dbReference type="Proteomes" id="UP000095594"/>
    </source>
</evidence>
<feature type="transmembrane region" description="Helical" evidence="1">
    <location>
        <begin position="143"/>
        <end position="164"/>
    </location>
</feature>
<keyword evidence="1" id="KW-1133">Transmembrane helix</keyword>
<feature type="transmembrane region" description="Helical" evidence="1">
    <location>
        <begin position="47"/>
        <end position="69"/>
    </location>
</feature>
<feature type="transmembrane region" description="Helical" evidence="1">
    <location>
        <begin position="176"/>
        <end position="200"/>
    </location>
</feature>
<proteinExistence type="predicted"/>
<organism evidence="2 3">
    <name type="scientific">Clostridium disporicum</name>
    <dbReference type="NCBI Taxonomy" id="84024"/>
    <lineage>
        <taxon>Bacteria</taxon>
        <taxon>Bacillati</taxon>
        <taxon>Bacillota</taxon>
        <taxon>Clostridia</taxon>
        <taxon>Eubacteriales</taxon>
        <taxon>Clostridiaceae</taxon>
        <taxon>Clostridium</taxon>
    </lineage>
</organism>
<evidence type="ECO:0000256" key="1">
    <source>
        <dbReference type="SAM" id="Phobius"/>
    </source>
</evidence>
<dbReference type="Gene3D" id="1.10.1760.20">
    <property type="match status" value="1"/>
</dbReference>
<feature type="transmembrane region" description="Helical" evidence="1">
    <location>
        <begin position="81"/>
        <end position="106"/>
    </location>
</feature>
<dbReference type="GO" id="GO:0005886">
    <property type="term" value="C:plasma membrane"/>
    <property type="evidence" value="ECO:0007669"/>
    <property type="project" value="InterPro"/>
</dbReference>
<dbReference type="EMBL" id="CYZX01000008">
    <property type="protein sequence ID" value="CUO36112.1"/>
    <property type="molecule type" value="Genomic_DNA"/>
</dbReference>